<reference evidence="3 4" key="1">
    <citation type="journal article" date="2023" name="Nat. Commun.">
        <title>Origin of minicircular mitochondrial genomes in red algae.</title>
        <authorList>
            <person name="Lee Y."/>
            <person name="Cho C.H."/>
            <person name="Lee Y.M."/>
            <person name="Park S.I."/>
            <person name="Yang J.H."/>
            <person name="West J.A."/>
            <person name="Bhattacharya D."/>
            <person name="Yoon H.S."/>
        </authorList>
    </citation>
    <scope>NUCLEOTIDE SEQUENCE [LARGE SCALE GENOMIC DNA]</scope>
    <source>
        <strain evidence="3 4">CCMP1338</strain>
        <tissue evidence="3">Whole cell</tissue>
    </source>
</reference>
<dbReference type="InterPro" id="IPR021836">
    <property type="entry name" value="DUF3429"/>
</dbReference>
<name>A0AAV8V383_9RHOD</name>
<feature type="transmembrane region" description="Helical" evidence="2">
    <location>
        <begin position="42"/>
        <end position="61"/>
    </location>
</feature>
<evidence type="ECO:0000256" key="1">
    <source>
        <dbReference type="SAM" id="MobiDB-lite"/>
    </source>
</evidence>
<dbReference type="PANTHER" id="PTHR15887">
    <property type="entry name" value="TRANSMEMBRANE PROTEIN 69"/>
    <property type="match status" value="1"/>
</dbReference>
<sequence>MSSLFGRLRSLRSLPWKRIGRSSSSTPVAEAASDTKIPTAPALLGFAGLIPFAAGAFGSYHDRYRYVAVDMERAYGAVILTFLGAVHWGLAIRVKGKMALPMYLFSVAPSMLGWLSTQLPILSAYPVLVVAFSAVHFMEARIFPRLQIPRWYSKLRLRLNVLAVIALMVTFSFSKNDPKLLEELKSEKDNPTTLMQLLTGNRKEPRDPNSTPEGTPAPQPSD</sequence>
<evidence type="ECO:0008006" key="5">
    <source>
        <dbReference type="Google" id="ProtNLM"/>
    </source>
</evidence>
<dbReference type="EMBL" id="JAMWBK010000001">
    <property type="protein sequence ID" value="KAJ8909070.1"/>
    <property type="molecule type" value="Genomic_DNA"/>
</dbReference>
<dbReference type="PANTHER" id="PTHR15887:SF1">
    <property type="entry name" value="TRANSMEMBRANE PROTEIN 69"/>
    <property type="match status" value="1"/>
</dbReference>
<organism evidence="3 4">
    <name type="scientific">Rhodosorus marinus</name>
    <dbReference type="NCBI Taxonomy" id="101924"/>
    <lineage>
        <taxon>Eukaryota</taxon>
        <taxon>Rhodophyta</taxon>
        <taxon>Stylonematophyceae</taxon>
        <taxon>Stylonematales</taxon>
        <taxon>Stylonemataceae</taxon>
        <taxon>Rhodosorus</taxon>
    </lineage>
</organism>
<feature type="transmembrane region" description="Helical" evidence="2">
    <location>
        <begin position="73"/>
        <end position="91"/>
    </location>
</feature>
<dbReference type="Pfam" id="PF11911">
    <property type="entry name" value="DUF3429"/>
    <property type="match status" value="1"/>
</dbReference>
<keyword evidence="2" id="KW-1133">Transmembrane helix</keyword>
<keyword evidence="2" id="KW-0812">Transmembrane</keyword>
<comment type="caution">
    <text evidence="3">The sequence shown here is derived from an EMBL/GenBank/DDBJ whole genome shotgun (WGS) entry which is preliminary data.</text>
</comment>
<dbReference type="Proteomes" id="UP001157974">
    <property type="component" value="Unassembled WGS sequence"/>
</dbReference>
<keyword evidence="4" id="KW-1185">Reference proteome</keyword>
<gene>
    <name evidence="3" type="ORF">NDN08_005767</name>
</gene>
<feature type="region of interest" description="Disordered" evidence="1">
    <location>
        <begin position="186"/>
        <end position="222"/>
    </location>
</feature>
<feature type="transmembrane region" description="Helical" evidence="2">
    <location>
        <begin position="122"/>
        <end position="143"/>
    </location>
</feature>
<dbReference type="AlphaFoldDB" id="A0AAV8V383"/>
<feature type="transmembrane region" description="Helical" evidence="2">
    <location>
        <begin position="155"/>
        <end position="174"/>
    </location>
</feature>
<proteinExistence type="predicted"/>
<accession>A0AAV8V383</accession>
<evidence type="ECO:0000313" key="3">
    <source>
        <dbReference type="EMBL" id="KAJ8909070.1"/>
    </source>
</evidence>
<keyword evidence="2" id="KW-0472">Membrane</keyword>
<protein>
    <recommendedName>
        <fullName evidence="5">DUF3429 domain-containing protein</fullName>
    </recommendedName>
</protein>
<evidence type="ECO:0000256" key="2">
    <source>
        <dbReference type="SAM" id="Phobius"/>
    </source>
</evidence>
<evidence type="ECO:0000313" key="4">
    <source>
        <dbReference type="Proteomes" id="UP001157974"/>
    </source>
</evidence>